<proteinExistence type="predicted"/>
<evidence type="ECO:0000313" key="1">
    <source>
        <dbReference type="EMBL" id="KAG0284649.1"/>
    </source>
</evidence>
<reference evidence="1" key="1">
    <citation type="journal article" date="2020" name="Fungal Divers.">
        <title>Resolving the Mortierellaceae phylogeny through synthesis of multi-gene phylogenetics and phylogenomics.</title>
        <authorList>
            <person name="Vandepol N."/>
            <person name="Liber J."/>
            <person name="Desiro A."/>
            <person name="Na H."/>
            <person name="Kennedy M."/>
            <person name="Barry K."/>
            <person name="Grigoriev I.V."/>
            <person name="Miller A.N."/>
            <person name="O'Donnell K."/>
            <person name="Stajich J.E."/>
            <person name="Bonito G."/>
        </authorList>
    </citation>
    <scope>NUCLEOTIDE SEQUENCE</scope>
    <source>
        <strain evidence="1">NVP60</strain>
    </source>
</reference>
<dbReference type="EMBL" id="JAAAIN010003660">
    <property type="protein sequence ID" value="KAG0284649.1"/>
    <property type="molecule type" value="Genomic_DNA"/>
</dbReference>
<dbReference type="AlphaFoldDB" id="A0A9P6QPS4"/>
<organism evidence="1 2">
    <name type="scientific">Linnemannia gamsii</name>
    <dbReference type="NCBI Taxonomy" id="64522"/>
    <lineage>
        <taxon>Eukaryota</taxon>
        <taxon>Fungi</taxon>
        <taxon>Fungi incertae sedis</taxon>
        <taxon>Mucoromycota</taxon>
        <taxon>Mortierellomycotina</taxon>
        <taxon>Mortierellomycetes</taxon>
        <taxon>Mortierellales</taxon>
        <taxon>Mortierellaceae</taxon>
        <taxon>Linnemannia</taxon>
    </lineage>
</organism>
<gene>
    <name evidence="1" type="ORF">BGZ97_008108</name>
</gene>
<accession>A0A9P6QPS4</accession>
<sequence>MQESATIDLRPLVEKMDLAHDEIVFKTMITNAHNDDDFRTVAERLDEIVKNTKAKMKEIDQDPIFDQPPLQMDLLCKGDSSQRHHWLRRIFCSKPNTIKLVNNTSRHNLFLCTQEILRVIVDHIEGRTKVDPKGAELALVLGRKAVYVKQFESLMPLPPSETRYVLVEAPVVLTVFQADGSGAMIGTEWNIYIKAGYQYTTKENDLSCAKVVYPGLEGLKIYWPQEFSLIPK</sequence>
<keyword evidence="2" id="KW-1185">Reference proteome</keyword>
<dbReference type="Proteomes" id="UP000823405">
    <property type="component" value="Unassembled WGS sequence"/>
</dbReference>
<comment type="caution">
    <text evidence="1">The sequence shown here is derived from an EMBL/GenBank/DDBJ whole genome shotgun (WGS) entry which is preliminary data.</text>
</comment>
<name>A0A9P6QPS4_9FUNG</name>
<protein>
    <submittedName>
        <fullName evidence="1">Uncharacterized protein</fullName>
    </submittedName>
</protein>
<evidence type="ECO:0000313" key="2">
    <source>
        <dbReference type="Proteomes" id="UP000823405"/>
    </source>
</evidence>